<keyword evidence="1" id="KW-0812">Transmembrane</keyword>
<reference evidence="2" key="2">
    <citation type="journal article" date="2015" name="Fish Shellfish Immunol.">
        <title>Early steps in the European eel (Anguilla anguilla)-Vibrio vulnificus interaction in the gills: Role of the RtxA13 toxin.</title>
        <authorList>
            <person name="Callol A."/>
            <person name="Pajuelo D."/>
            <person name="Ebbesson L."/>
            <person name="Teles M."/>
            <person name="MacKenzie S."/>
            <person name="Amaro C."/>
        </authorList>
    </citation>
    <scope>NUCLEOTIDE SEQUENCE</scope>
</reference>
<feature type="transmembrane region" description="Helical" evidence="1">
    <location>
        <begin position="7"/>
        <end position="32"/>
    </location>
</feature>
<sequence length="50" mass="6001">MTRPEKWILVLCNIIGMRIFECYSTQVFLFLYNLQSDVFRTLTRITLLLS</sequence>
<dbReference type="EMBL" id="GBXM01013791">
    <property type="protein sequence ID" value="JAH94786.1"/>
    <property type="molecule type" value="Transcribed_RNA"/>
</dbReference>
<evidence type="ECO:0000313" key="2">
    <source>
        <dbReference type="EMBL" id="JAH94786.1"/>
    </source>
</evidence>
<accession>A0A0E9WXC0</accession>
<keyword evidence="1" id="KW-0472">Membrane</keyword>
<reference evidence="2" key="1">
    <citation type="submission" date="2014-11" db="EMBL/GenBank/DDBJ databases">
        <authorList>
            <person name="Amaro Gonzalez C."/>
        </authorList>
    </citation>
    <scope>NUCLEOTIDE SEQUENCE</scope>
</reference>
<name>A0A0E9WXC0_ANGAN</name>
<protein>
    <submittedName>
        <fullName evidence="2">Uncharacterized protein</fullName>
    </submittedName>
</protein>
<keyword evidence="1" id="KW-1133">Transmembrane helix</keyword>
<proteinExistence type="predicted"/>
<evidence type="ECO:0000256" key="1">
    <source>
        <dbReference type="SAM" id="Phobius"/>
    </source>
</evidence>
<organism evidence="2">
    <name type="scientific">Anguilla anguilla</name>
    <name type="common">European freshwater eel</name>
    <name type="synonym">Muraena anguilla</name>
    <dbReference type="NCBI Taxonomy" id="7936"/>
    <lineage>
        <taxon>Eukaryota</taxon>
        <taxon>Metazoa</taxon>
        <taxon>Chordata</taxon>
        <taxon>Craniata</taxon>
        <taxon>Vertebrata</taxon>
        <taxon>Euteleostomi</taxon>
        <taxon>Actinopterygii</taxon>
        <taxon>Neopterygii</taxon>
        <taxon>Teleostei</taxon>
        <taxon>Anguilliformes</taxon>
        <taxon>Anguillidae</taxon>
        <taxon>Anguilla</taxon>
    </lineage>
</organism>
<dbReference type="AlphaFoldDB" id="A0A0E9WXC0"/>